<accession>A0A1X6YXD8</accession>
<gene>
    <name evidence="1" type="ORF">PSM7751_01403</name>
</gene>
<reference evidence="2" key="1">
    <citation type="submission" date="2017-03" db="EMBL/GenBank/DDBJ databases">
        <authorList>
            <person name="Rodrigo-Torres L."/>
            <person name="Arahal R.D."/>
            <person name="Lucena T."/>
        </authorList>
    </citation>
    <scope>NUCLEOTIDE SEQUENCE [LARGE SCALE GENOMIC DNA]</scope>
    <source>
        <strain evidence="2">CECT 7751</strain>
    </source>
</reference>
<evidence type="ECO:0000313" key="2">
    <source>
        <dbReference type="Proteomes" id="UP000193963"/>
    </source>
</evidence>
<organism evidence="1 2">
    <name type="scientific">Pseudooceanicola marinus</name>
    <dbReference type="NCBI Taxonomy" id="396013"/>
    <lineage>
        <taxon>Bacteria</taxon>
        <taxon>Pseudomonadati</taxon>
        <taxon>Pseudomonadota</taxon>
        <taxon>Alphaproteobacteria</taxon>
        <taxon>Rhodobacterales</taxon>
        <taxon>Paracoccaceae</taxon>
        <taxon>Pseudooceanicola</taxon>
    </lineage>
</organism>
<dbReference type="EMBL" id="FWFN01000003">
    <property type="protein sequence ID" value="SLN34113.1"/>
    <property type="molecule type" value="Genomic_DNA"/>
</dbReference>
<evidence type="ECO:0000313" key="1">
    <source>
        <dbReference type="EMBL" id="SLN34113.1"/>
    </source>
</evidence>
<dbReference type="AlphaFoldDB" id="A0A1X6YXD8"/>
<proteinExistence type="predicted"/>
<keyword evidence="2" id="KW-1185">Reference proteome</keyword>
<protein>
    <submittedName>
        <fullName evidence="1">Uncharacterized protein</fullName>
    </submittedName>
</protein>
<name>A0A1X6YXD8_9RHOB</name>
<dbReference type="RefSeq" id="WP_085887304.1">
    <property type="nucleotide sequence ID" value="NZ_FWFN01000003.1"/>
</dbReference>
<dbReference type="Proteomes" id="UP000193963">
    <property type="component" value="Unassembled WGS sequence"/>
</dbReference>
<sequence>MPVPDFTPYAGLLPSASDPATFSPRASELFTWFVETGAPQLAALAAFLDGIMEDEATVLDALDSLQASLGELAALDVSELVLDEDSFDTDSATRPPSQRSVGAYIGARSFAAPHLTISTTTTVWPQTGPGTDYQVTFDDVLDHDTDRIPGVSLSGGDIIDLPPGEYYAEWDVSFYRDSSSSVGRALTTLRDMTAGVDLGHSNIASCTGYGAASSLGRARFTLGATSTLRVVADIAYVHLDIVGVYNVFARPARGRTLWLWKLK</sequence>
<dbReference type="OrthoDB" id="9810174at2"/>